<feature type="non-terminal residue" evidence="1">
    <location>
        <position position="61"/>
    </location>
</feature>
<gene>
    <name evidence="1" type="ORF">ACFQ1S_36905</name>
</gene>
<dbReference type="Proteomes" id="UP001597045">
    <property type="component" value="Unassembled WGS sequence"/>
</dbReference>
<evidence type="ECO:0000313" key="2">
    <source>
        <dbReference type="Proteomes" id="UP001597045"/>
    </source>
</evidence>
<accession>A0ABW3MJE9</accession>
<keyword evidence="2" id="KW-1185">Reference proteome</keyword>
<proteinExistence type="predicted"/>
<organism evidence="1 2">
    <name type="scientific">Kibdelosporangium lantanae</name>
    <dbReference type="NCBI Taxonomy" id="1497396"/>
    <lineage>
        <taxon>Bacteria</taxon>
        <taxon>Bacillati</taxon>
        <taxon>Actinomycetota</taxon>
        <taxon>Actinomycetes</taxon>
        <taxon>Pseudonocardiales</taxon>
        <taxon>Pseudonocardiaceae</taxon>
        <taxon>Kibdelosporangium</taxon>
    </lineage>
</organism>
<evidence type="ECO:0000313" key="1">
    <source>
        <dbReference type="EMBL" id="MFD1050715.1"/>
    </source>
</evidence>
<dbReference type="EMBL" id="JBHTIS010003044">
    <property type="protein sequence ID" value="MFD1050715.1"/>
    <property type="molecule type" value="Genomic_DNA"/>
</dbReference>
<protein>
    <submittedName>
        <fullName evidence="1">Uncharacterized protein</fullName>
    </submittedName>
</protein>
<sequence>MKHVRRSAGRRSLQSRTLLGRLRIRSKLNLLLGLPLAAVLLVATPFVITQTNSAADARQVA</sequence>
<reference evidence="2" key="1">
    <citation type="journal article" date="2019" name="Int. J. Syst. Evol. Microbiol.">
        <title>The Global Catalogue of Microorganisms (GCM) 10K type strain sequencing project: providing services to taxonomists for standard genome sequencing and annotation.</title>
        <authorList>
            <consortium name="The Broad Institute Genomics Platform"/>
            <consortium name="The Broad Institute Genome Sequencing Center for Infectious Disease"/>
            <person name="Wu L."/>
            <person name="Ma J."/>
        </authorList>
    </citation>
    <scope>NUCLEOTIDE SEQUENCE [LARGE SCALE GENOMIC DNA]</scope>
    <source>
        <strain evidence="2">JCM 31486</strain>
    </source>
</reference>
<comment type="caution">
    <text evidence="1">The sequence shown here is derived from an EMBL/GenBank/DDBJ whole genome shotgun (WGS) entry which is preliminary data.</text>
</comment>
<name>A0ABW3MJE9_9PSEU</name>